<dbReference type="InterPro" id="IPR035948">
    <property type="entry name" value="YwqG-like_sf"/>
</dbReference>
<sequence length="274" mass="30395">MGTKPTDNGREIPWLDNMVRPVVRLHPAPGPAGPTDSHLGGPMLWPRHEPWPQCDGAGHRGSLDLTDEQVRGLHTPFAAGVQLYRHDFPELPFPEGTDVLQVFLCPLVHDGHWGPDVRLVWRAAGQVTDPLADQPVPVLVDPMYAFRPCVFNPCRANEYPMMCDVPRELLYELEFAKADGFDHANHETWPCLGDATKIGGWTRWFASDPYDMDCPDCGATRVQLLALAAHEDECTGCDQPTGEHVGWEFIGGSGALNVLVCPKDVHHTMKLQIE</sequence>
<gene>
    <name evidence="1" type="ORF">C8D88_101177</name>
</gene>
<evidence type="ECO:0000313" key="1">
    <source>
        <dbReference type="EMBL" id="PWK90165.1"/>
    </source>
</evidence>
<comment type="caution">
    <text evidence="1">The sequence shown here is derived from an EMBL/GenBank/DDBJ whole genome shotgun (WGS) entry which is preliminary data.</text>
</comment>
<evidence type="ECO:0000313" key="2">
    <source>
        <dbReference type="Proteomes" id="UP000246005"/>
    </source>
</evidence>
<dbReference type="AlphaFoldDB" id="A0A316ISQ0"/>
<dbReference type="Proteomes" id="UP000246005">
    <property type="component" value="Unassembled WGS sequence"/>
</dbReference>
<dbReference type="EMBL" id="QGHB01000001">
    <property type="protein sequence ID" value="PWK90165.1"/>
    <property type="molecule type" value="Genomic_DNA"/>
</dbReference>
<evidence type="ECO:0008006" key="3">
    <source>
        <dbReference type="Google" id="ProtNLM"/>
    </source>
</evidence>
<reference evidence="1 2" key="1">
    <citation type="submission" date="2018-05" db="EMBL/GenBank/DDBJ databases">
        <title>Genomic Encyclopedia of Type Strains, Phase IV (KMG-IV): sequencing the most valuable type-strain genomes for metagenomic binning, comparative biology and taxonomic classification.</title>
        <authorList>
            <person name="Goeker M."/>
        </authorList>
    </citation>
    <scope>NUCLEOTIDE SEQUENCE [LARGE SCALE GENOMIC DNA]</scope>
    <source>
        <strain evidence="1 2">DSM 45480</strain>
    </source>
</reference>
<name>A0A316ISQ0_9PSEU</name>
<dbReference type="Gene3D" id="2.30.320.10">
    <property type="entry name" value="YwqG-like"/>
    <property type="match status" value="1"/>
</dbReference>
<organism evidence="1 2">
    <name type="scientific">Lentzea atacamensis</name>
    <dbReference type="NCBI Taxonomy" id="531938"/>
    <lineage>
        <taxon>Bacteria</taxon>
        <taxon>Bacillati</taxon>
        <taxon>Actinomycetota</taxon>
        <taxon>Actinomycetes</taxon>
        <taxon>Pseudonocardiales</taxon>
        <taxon>Pseudonocardiaceae</taxon>
        <taxon>Lentzea</taxon>
    </lineage>
</organism>
<dbReference type="SUPFAM" id="SSF103032">
    <property type="entry name" value="Hypothetical protein YwqG"/>
    <property type="match status" value="1"/>
</dbReference>
<accession>A0A316ISQ0</accession>
<protein>
    <recommendedName>
        <fullName evidence="3">DUF1963 domain-containing protein</fullName>
    </recommendedName>
</protein>
<proteinExistence type="predicted"/>
<dbReference type="RefSeq" id="WP_109628958.1">
    <property type="nucleotide sequence ID" value="NZ_QGHB01000001.1"/>
</dbReference>